<comment type="caution">
    <text evidence="1">The sequence shown here is derived from an EMBL/GenBank/DDBJ whole genome shotgun (WGS) entry which is preliminary data.</text>
</comment>
<gene>
    <name evidence="1" type="ORF">HPB50_011965</name>
</gene>
<keyword evidence="2" id="KW-1185">Reference proteome</keyword>
<evidence type="ECO:0000313" key="1">
    <source>
        <dbReference type="EMBL" id="KAH6935977.1"/>
    </source>
</evidence>
<name>A0ACB7SS75_HYAAI</name>
<dbReference type="EMBL" id="CM023483">
    <property type="protein sequence ID" value="KAH6935977.1"/>
    <property type="molecule type" value="Genomic_DNA"/>
</dbReference>
<reference evidence="1" key="1">
    <citation type="submission" date="2020-05" db="EMBL/GenBank/DDBJ databases">
        <title>Large-scale comparative analyses of tick genomes elucidate their genetic diversity and vector capacities.</title>
        <authorList>
            <person name="Jia N."/>
            <person name="Wang J."/>
            <person name="Shi W."/>
            <person name="Du L."/>
            <person name="Sun Y."/>
            <person name="Zhan W."/>
            <person name="Jiang J."/>
            <person name="Wang Q."/>
            <person name="Zhang B."/>
            <person name="Ji P."/>
            <person name="Sakyi L.B."/>
            <person name="Cui X."/>
            <person name="Yuan T."/>
            <person name="Jiang B."/>
            <person name="Yang W."/>
            <person name="Lam T.T.-Y."/>
            <person name="Chang Q."/>
            <person name="Ding S."/>
            <person name="Wang X."/>
            <person name="Zhu J."/>
            <person name="Ruan X."/>
            <person name="Zhao L."/>
            <person name="Wei J."/>
            <person name="Que T."/>
            <person name="Du C."/>
            <person name="Cheng J."/>
            <person name="Dai P."/>
            <person name="Han X."/>
            <person name="Huang E."/>
            <person name="Gao Y."/>
            <person name="Liu J."/>
            <person name="Shao H."/>
            <person name="Ye R."/>
            <person name="Li L."/>
            <person name="Wei W."/>
            <person name="Wang X."/>
            <person name="Wang C."/>
            <person name="Yang T."/>
            <person name="Huo Q."/>
            <person name="Li W."/>
            <person name="Guo W."/>
            <person name="Chen H."/>
            <person name="Zhou L."/>
            <person name="Ni X."/>
            <person name="Tian J."/>
            <person name="Zhou Y."/>
            <person name="Sheng Y."/>
            <person name="Liu T."/>
            <person name="Pan Y."/>
            <person name="Xia L."/>
            <person name="Li J."/>
            <person name="Zhao F."/>
            <person name="Cao W."/>
        </authorList>
    </citation>
    <scope>NUCLEOTIDE SEQUENCE</scope>
    <source>
        <strain evidence="1">Hyas-2018</strain>
    </source>
</reference>
<accession>A0ACB7SS75</accession>
<sequence>MVSLGMLSTVQAERWSRLLRLEDVLASIKSLLSREPYFNQPDVYSETREGESQRYSRAAEHETIRVAVCDAVEPSPGRT</sequence>
<protein>
    <submittedName>
        <fullName evidence="1">Uncharacterized protein</fullName>
    </submittedName>
</protein>
<dbReference type="Proteomes" id="UP000821845">
    <property type="component" value="Chromosome 3"/>
</dbReference>
<proteinExistence type="predicted"/>
<organism evidence="1 2">
    <name type="scientific">Hyalomma asiaticum</name>
    <name type="common">Tick</name>
    <dbReference type="NCBI Taxonomy" id="266040"/>
    <lineage>
        <taxon>Eukaryota</taxon>
        <taxon>Metazoa</taxon>
        <taxon>Ecdysozoa</taxon>
        <taxon>Arthropoda</taxon>
        <taxon>Chelicerata</taxon>
        <taxon>Arachnida</taxon>
        <taxon>Acari</taxon>
        <taxon>Parasitiformes</taxon>
        <taxon>Ixodida</taxon>
        <taxon>Ixodoidea</taxon>
        <taxon>Ixodidae</taxon>
        <taxon>Hyalomminae</taxon>
        <taxon>Hyalomma</taxon>
    </lineage>
</organism>
<evidence type="ECO:0000313" key="2">
    <source>
        <dbReference type="Proteomes" id="UP000821845"/>
    </source>
</evidence>